<dbReference type="Proteomes" id="UP000307790">
    <property type="component" value="Unassembled WGS sequence"/>
</dbReference>
<feature type="transmembrane region" description="Helical" evidence="1">
    <location>
        <begin position="914"/>
        <end position="936"/>
    </location>
</feature>
<keyword evidence="3" id="KW-1185">Reference proteome</keyword>
<feature type="transmembrane region" description="Helical" evidence="1">
    <location>
        <begin position="387"/>
        <end position="413"/>
    </location>
</feature>
<proteinExistence type="predicted"/>
<feature type="transmembrane region" description="Helical" evidence="1">
    <location>
        <begin position="889"/>
        <end position="908"/>
    </location>
</feature>
<dbReference type="AlphaFoldDB" id="A0A5R9IMW3"/>
<organism evidence="2 3">
    <name type="scientific">Thalassotalea litorea</name>
    <dbReference type="NCBI Taxonomy" id="2020715"/>
    <lineage>
        <taxon>Bacteria</taxon>
        <taxon>Pseudomonadati</taxon>
        <taxon>Pseudomonadota</taxon>
        <taxon>Gammaproteobacteria</taxon>
        <taxon>Alteromonadales</taxon>
        <taxon>Colwelliaceae</taxon>
        <taxon>Thalassotalea</taxon>
    </lineage>
</organism>
<dbReference type="InterPro" id="IPR027463">
    <property type="entry name" value="AcrB_DN_DC_subdom"/>
</dbReference>
<dbReference type="Pfam" id="PF00873">
    <property type="entry name" value="ACR_tran"/>
    <property type="match status" value="1"/>
</dbReference>
<reference evidence="2 3" key="1">
    <citation type="submission" date="2019-05" db="EMBL/GenBank/DDBJ databases">
        <title>Genome sequences of Thalassotalea litorea 1K03283.</title>
        <authorList>
            <person name="Zhang D."/>
        </authorList>
    </citation>
    <scope>NUCLEOTIDE SEQUENCE [LARGE SCALE GENOMIC DNA]</scope>
    <source>
        <strain evidence="2 3">MCCC 1K03283</strain>
    </source>
</reference>
<dbReference type="SUPFAM" id="SSF82866">
    <property type="entry name" value="Multidrug efflux transporter AcrB transmembrane domain"/>
    <property type="match status" value="2"/>
</dbReference>
<dbReference type="EMBL" id="VCBC01000006">
    <property type="protein sequence ID" value="TLU65793.1"/>
    <property type="molecule type" value="Genomic_DNA"/>
</dbReference>
<comment type="caution">
    <text evidence="2">The sequence shown here is derived from an EMBL/GenBank/DDBJ whole genome shotgun (WGS) entry which is preliminary data.</text>
</comment>
<feature type="transmembrane region" description="Helical" evidence="1">
    <location>
        <begin position="336"/>
        <end position="354"/>
    </location>
</feature>
<feature type="transmembrane region" description="Helical" evidence="1">
    <location>
        <begin position="434"/>
        <end position="452"/>
    </location>
</feature>
<gene>
    <name evidence="2" type="ORF">FE810_07730</name>
</gene>
<dbReference type="Gene3D" id="3.30.70.1320">
    <property type="entry name" value="Multidrug efflux transporter AcrB pore domain like"/>
    <property type="match status" value="1"/>
</dbReference>
<dbReference type="Gene3D" id="1.20.1640.10">
    <property type="entry name" value="Multidrug efflux transporter AcrB transmembrane domain"/>
    <property type="match status" value="2"/>
</dbReference>
<dbReference type="SUPFAM" id="SSF82714">
    <property type="entry name" value="Multidrug efflux transporter AcrB TolC docking domain, DN and DC subdomains"/>
    <property type="match status" value="1"/>
</dbReference>
<accession>A0A5R9IMW3</accession>
<dbReference type="PANTHER" id="PTHR32063:SF18">
    <property type="entry name" value="CATION EFFLUX SYSTEM PROTEIN"/>
    <property type="match status" value="1"/>
</dbReference>
<evidence type="ECO:0000256" key="1">
    <source>
        <dbReference type="SAM" id="Phobius"/>
    </source>
</evidence>
<feature type="transmembrane region" description="Helical" evidence="1">
    <location>
        <begin position="464"/>
        <end position="486"/>
    </location>
</feature>
<dbReference type="OrthoDB" id="9757940at2"/>
<dbReference type="Gene3D" id="3.30.70.1430">
    <property type="entry name" value="Multidrug efflux transporter AcrB pore domain"/>
    <property type="match status" value="2"/>
</dbReference>
<dbReference type="RefSeq" id="WP_138319454.1">
    <property type="nucleotide sequence ID" value="NZ_VCBC01000006.1"/>
</dbReference>
<dbReference type="PRINTS" id="PR00702">
    <property type="entry name" value="ACRIFLAVINRP"/>
</dbReference>
<evidence type="ECO:0000313" key="3">
    <source>
        <dbReference type="Proteomes" id="UP000307790"/>
    </source>
</evidence>
<sequence>MNIAKYAIKKPVNIWLLVLILLLGGALALSNIGRLEDPAFTIKMAQVITQFEGAGAEQVEEELTEPLEIALQQMPQLKRLTSTSKPGVSEITVEIESHYDADKLPQIWDELRKRLRDASAQLPKGAGKPTVVDDFGDVSGLYYALTAPDFSAREVREFARIIRRELLTTDGVARVNVNGVLQEQIVANIDPYQLAGLGISFPDVVRLFSDNFRPFHGGRILVEGKQVRILVEESRNQLNEINNLTLVLPGSNKSIKVRDIARLTVEPTQIQPSIIHHNGQQAITLAISAQHDINIVEVGKNVDEKIDAILQSLPIGISLSPIYNQAQIVDDAVDGFILNIVMSVSVVSLTLCLFMGWRSGLVVGSVLLITVMGTVLLMWLFDLQLQRISLGAMVIAMGMLVDNAIVVAEGMMLRMRQGKSAIDAASFIVKRTQWPLLGATVIGIAAFSGIGLSDDATGEFLFSLFAVILISLMLSWLLAVTVTPLFGSYFYQVGKDAPDQSQAAGIYQKYQGLLGLALRYRAVTIALLVFITIGAYASFGKVKQGFFPASNAPIFFVHYWGGQDQDIRRTEQVIAEVEQLLMADDNVTSITSYIGAGADRFTLTYNPQSRNESYGLLLIRMDDAERIAPYLKTLPDKLALVDINANFYLERMQFGPGGGAKLGIRFSGPDADVLRNLAEQAQHLLRKDGLIRDIRHDWRQKGLAINTNFDEFNAGVAGVSRADFSDAIQYSSNGLQLGSIQDGDYSYPIVAKINQPGLVQLNKPGNTNVENIVNVQVWSSEQRKYIPFQQLSTGISLESEEVLINRRDRVRTITVMADPGINETAAQALARIKEPIAALSLPDGYAMHWGGEYESSAEAQQALGAGLPMGFFIMFLVSVLLFARVRQPLIIWMVVPMAVVGVVSGLLLTDMPFGFMSLLGFLSLFGMLIKNAIVLIEEIDLQIEEGKDKSLAIVEASTSRLRPVTLAAITTILGMAPLLFDPFFADMSVTIMGGLTFATLLTLVAVPVLYSALYKIKVSHSQ</sequence>
<feature type="transmembrane region" description="Helical" evidence="1">
    <location>
        <begin position="964"/>
        <end position="985"/>
    </location>
</feature>
<protein>
    <submittedName>
        <fullName evidence="2">Efflux RND transporter permease subunit</fullName>
    </submittedName>
</protein>
<dbReference type="InterPro" id="IPR001036">
    <property type="entry name" value="Acrflvin-R"/>
</dbReference>
<name>A0A5R9IMW3_9GAMM</name>
<keyword evidence="1" id="KW-0472">Membrane</keyword>
<feature type="transmembrane region" description="Helical" evidence="1">
    <location>
        <begin position="862"/>
        <end position="882"/>
    </location>
</feature>
<feature type="transmembrane region" description="Helical" evidence="1">
    <location>
        <begin position="518"/>
        <end position="539"/>
    </location>
</feature>
<keyword evidence="1" id="KW-1133">Transmembrane helix</keyword>
<feature type="transmembrane region" description="Helical" evidence="1">
    <location>
        <begin position="361"/>
        <end position="381"/>
    </location>
</feature>
<dbReference type="Gene3D" id="3.30.70.1440">
    <property type="entry name" value="Multidrug efflux transporter AcrB pore domain"/>
    <property type="match status" value="1"/>
</dbReference>
<dbReference type="GO" id="GO:0042910">
    <property type="term" value="F:xenobiotic transmembrane transporter activity"/>
    <property type="evidence" value="ECO:0007669"/>
    <property type="project" value="TreeGrafter"/>
</dbReference>
<evidence type="ECO:0000313" key="2">
    <source>
        <dbReference type="EMBL" id="TLU65793.1"/>
    </source>
</evidence>
<dbReference type="PANTHER" id="PTHR32063">
    <property type="match status" value="1"/>
</dbReference>
<dbReference type="SUPFAM" id="SSF82693">
    <property type="entry name" value="Multidrug efflux transporter AcrB pore domain, PN1, PN2, PC1 and PC2 subdomains"/>
    <property type="match status" value="2"/>
</dbReference>
<dbReference type="Gene3D" id="3.30.2090.10">
    <property type="entry name" value="Multidrug efflux transporter AcrB TolC docking domain, DN and DC subdomains"/>
    <property type="match status" value="2"/>
</dbReference>
<feature type="transmembrane region" description="Helical" evidence="1">
    <location>
        <begin position="991"/>
        <end position="1013"/>
    </location>
</feature>
<keyword evidence="1" id="KW-0812">Transmembrane</keyword>
<dbReference type="GO" id="GO:0005886">
    <property type="term" value="C:plasma membrane"/>
    <property type="evidence" value="ECO:0007669"/>
    <property type="project" value="TreeGrafter"/>
</dbReference>